<dbReference type="InterPro" id="IPR014001">
    <property type="entry name" value="Helicase_ATP-bd"/>
</dbReference>
<proteinExistence type="inferred from homology"/>
<keyword evidence="13" id="KW-1185">Reference proteome</keyword>
<dbReference type="GO" id="GO:0003678">
    <property type="term" value="F:DNA helicase activity"/>
    <property type="evidence" value="ECO:0007669"/>
    <property type="project" value="TreeGrafter"/>
</dbReference>
<dbReference type="Gene3D" id="2.40.10.170">
    <property type="match status" value="1"/>
</dbReference>
<evidence type="ECO:0000256" key="5">
    <source>
        <dbReference type="ARBA" id="ARBA00022806"/>
    </source>
</evidence>
<dbReference type="Pfam" id="PF00270">
    <property type="entry name" value="DEAD"/>
    <property type="match status" value="1"/>
</dbReference>
<evidence type="ECO:0000256" key="4">
    <source>
        <dbReference type="ARBA" id="ARBA00022801"/>
    </source>
</evidence>
<organism evidence="12 13">
    <name type="scientific">Parvularcula marina</name>
    <dbReference type="NCBI Taxonomy" id="2292771"/>
    <lineage>
        <taxon>Bacteria</taxon>
        <taxon>Pseudomonadati</taxon>
        <taxon>Pseudomonadota</taxon>
        <taxon>Alphaproteobacteria</taxon>
        <taxon>Parvularculales</taxon>
        <taxon>Parvularculaceae</taxon>
        <taxon>Parvularcula</taxon>
    </lineage>
</organism>
<dbReference type="PANTHER" id="PTHR47964">
    <property type="entry name" value="ATP-DEPENDENT DNA HELICASE HOMOLOG RECG, CHLOROPLASTIC"/>
    <property type="match status" value="1"/>
</dbReference>
<evidence type="ECO:0000256" key="9">
    <source>
        <dbReference type="HAMAP-Rule" id="MF_00969"/>
    </source>
</evidence>
<dbReference type="GO" id="GO:0005524">
    <property type="term" value="F:ATP binding"/>
    <property type="evidence" value="ECO:0007669"/>
    <property type="project" value="UniProtKB-UniRule"/>
</dbReference>
<dbReference type="PANTHER" id="PTHR47964:SF1">
    <property type="entry name" value="ATP-DEPENDENT DNA HELICASE HOMOLOG RECG, CHLOROPLASTIC"/>
    <property type="match status" value="1"/>
</dbReference>
<dbReference type="Gene3D" id="3.90.1150.50">
    <property type="entry name" value="Transcription-repair-coupling factor, D7 domain"/>
    <property type="match status" value="1"/>
</dbReference>
<comment type="function">
    <text evidence="9">Couples transcription and DNA repair by recognizing RNA polymerase (RNAP) stalled at DNA lesions. Mediates ATP-dependent release of RNAP and its truncated transcript from the DNA, and recruitment of nucleotide excision repair machinery to the damaged site.</text>
</comment>
<evidence type="ECO:0000313" key="13">
    <source>
        <dbReference type="Proteomes" id="UP000264589"/>
    </source>
</evidence>
<dbReference type="Pfam" id="PF02559">
    <property type="entry name" value="CarD_TRCF_RID"/>
    <property type="match status" value="1"/>
</dbReference>
<comment type="similarity">
    <text evidence="9">In the N-terminal section; belongs to the UvrB family.</text>
</comment>
<dbReference type="Pfam" id="PF03461">
    <property type="entry name" value="TRCF"/>
    <property type="match status" value="1"/>
</dbReference>
<dbReference type="InterPro" id="IPR011545">
    <property type="entry name" value="DEAD/DEAH_box_helicase_dom"/>
</dbReference>
<name>A0A371R7Y8_9PROT</name>
<evidence type="ECO:0000256" key="6">
    <source>
        <dbReference type="ARBA" id="ARBA00022840"/>
    </source>
</evidence>
<dbReference type="GO" id="GO:0016787">
    <property type="term" value="F:hydrolase activity"/>
    <property type="evidence" value="ECO:0007669"/>
    <property type="project" value="UniProtKB-KW"/>
</dbReference>
<comment type="caution">
    <text evidence="12">The sequence shown here is derived from an EMBL/GenBank/DDBJ whole genome shotgun (WGS) entry which is preliminary data.</text>
</comment>
<dbReference type="SUPFAM" id="SSF143517">
    <property type="entry name" value="TRCF domain-like"/>
    <property type="match status" value="1"/>
</dbReference>
<dbReference type="EC" id="3.6.4.-" evidence="9"/>
<evidence type="ECO:0000256" key="7">
    <source>
        <dbReference type="ARBA" id="ARBA00023125"/>
    </source>
</evidence>
<dbReference type="Gene3D" id="3.30.2060.10">
    <property type="entry name" value="Penicillin-binding protein 1b domain"/>
    <property type="match status" value="1"/>
</dbReference>
<dbReference type="GO" id="GO:0006355">
    <property type="term" value="P:regulation of DNA-templated transcription"/>
    <property type="evidence" value="ECO:0007669"/>
    <property type="project" value="UniProtKB-UniRule"/>
</dbReference>
<feature type="domain" description="Helicase C-terminal" evidence="11">
    <location>
        <begin position="817"/>
        <end position="970"/>
    </location>
</feature>
<dbReference type="InterPro" id="IPR005118">
    <property type="entry name" value="TRCF_C"/>
</dbReference>
<dbReference type="InterPro" id="IPR027417">
    <property type="entry name" value="P-loop_NTPase"/>
</dbReference>
<feature type="domain" description="Helicase ATP-binding" evidence="10">
    <location>
        <begin position="634"/>
        <end position="795"/>
    </location>
</feature>
<evidence type="ECO:0000256" key="2">
    <source>
        <dbReference type="ARBA" id="ARBA00022741"/>
    </source>
</evidence>
<keyword evidence="7 9" id="KW-0238">DNA-binding</keyword>
<evidence type="ECO:0000256" key="1">
    <source>
        <dbReference type="ARBA" id="ARBA00022490"/>
    </source>
</evidence>
<evidence type="ECO:0000256" key="8">
    <source>
        <dbReference type="ARBA" id="ARBA00023204"/>
    </source>
</evidence>
<dbReference type="PROSITE" id="PS51194">
    <property type="entry name" value="HELICASE_CTER"/>
    <property type="match status" value="1"/>
</dbReference>
<comment type="subcellular location">
    <subcellularLocation>
        <location evidence="9">Cytoplasm</location>
    </subcellularLocation>
</comment>
<dbReference type="GO" id="GO:0003684">
    <property type="term" value="F:damaged DNA binding"/>
    <property type="evidence" value="ECO:0007669"/>
    <property type="project" value="InterPro"/>
</dbReference>
<keyword evidence="3 9" id="KW-0227">DNA damage</keyword>
<dbReference type="SMART" id="SM00487">
    <property type="entry name" value="DEXDc"/>
    <property type="match status" value="1"/>
</dbReference>
<accession>A0A371R7Y8</accession>
<dbReference type="NCBIfam" id="TIGR00580">
    <property type="entry name" value="mfd"/>
    <property type="match status" value="1"/>
</dbReference>
<dbReference type="Proteomes" id="UP000264589">
    <property type="component" value="Unassembled WGS sequence"/>
</dbReference>
<dbReference type="SMART" id="SM00490">
    <property type="entry name" value="HELICc"/>
    <property type="match status" value="1"/>
</dbReference>
<dbReference type="Gene3D" id="3.40.50.11180">
    <property type="match status" value="1"/>
</dbReference>
<sequence length="1166" mass="127795">MVMQSATAQISAKAAWEGLDSLTVHGAPEGADALAVAEAATARGGLILHIARDASRAAAMAAALQFFAPSVPVIRFPAWDCLPYDRLSPSPEVVAARMAALSALAAHDGKTPLILVTVINAVTQRTPSRKLVEASSFAARPSASVDMDELTGFLAANGYARASTVREPGEFAVRGGLIDLFPPGDDEPLRLDFFGDTLETIRAFDPVTQMTTRQRADIHLSAASEVLLTEDSISRFRAGYLKLFGAPGDDPVYEAVSAGRRQAGMEHWLPLFYEETGTLFDYLDGDPLLFIDHLADDAAKERFDQIKDYYETRADDMAMREEGGAMESVPYRPLSPEKLYLKPEEWSARLETQVLRRLSPFSAPEGKRAFDFHARQSRSFAAERASGQNVFNAVADHLAAKRKEKLTIVAGWTQGSADRLKSVLTDHDVQGLISKSSWTDIDRGQTDYIPVVTLGLENGFETDDLCIVAEQDILGDRLVRRSKAKRAENFLTEASTLSVGDLVVHVDHGVGRYDGLETLEVGGAPHDCLLLTYHKGDKLYLPVENIELLSRFGSDDPSHALDRLGGGSWQGRKAKMRERIRMMAEQLIAIAAKRATRKAEVMNPPHGAYDEFCARFPYTETDDQLAAIDDVITDLGAGKPMDRLVCGDVGFGKTEVALRAAFVAAMTGRQVALVAPTTLLVRQHYRNFVERFAGFPVNVRQLSRFVSSKEASATRAGVRDGSVDIVIGTHALLAKTVGFRDLGLLIIDEEQHFGVKHKERLKEYRGDTHVLTLTATPIPRTLQLSMAGIRDLSIIATPPVDRLAVRTTIGPFDAVVARETLLREHYRGGQSFYVVPRVADLDSVAEFLTAQVPEVKFRIGHGQMAGGELEDIMNGFYDGKFDVLLATTIIESGIDVPTANTLIVHRADMFGLGQLYQIRGRVGRSKQRAYAYLTTSPRKKMTAGAEKRLKVLQSLDTLGAGFTLASHDLDIRGAGNLLGEEQSGTVKDVGVELYQHMLEEAVASMKEGGAETEETWSPQINIGTAVLIPDFYVADLDVRMSLYRRLSDLQTPEEIEGFGAELIDRFGPLPSEVDQLLQIVSIKSLCRRAHVAKIDAGAKGAVVTFRENQFPNPVGLVQYLGTTPLDMKLRPDQKLVFKQVWPNEDHRLKGCRRVLTILAEIAEAAG</sequence>
<dbReference type="InterPro" id="IPR001650">
    <property type="entry name" value="Helicase_C-like"/>
</dbReference>
<keyword evidence="1 9" id="KW-0963">Cytoplasm</keyword>
<dbReference type="Pfam" id="PF00271">
    <property type="entry name" value="Helicase_C"/>
    <property type="match status" value="1"/>
</dbReference>
<dbReference type="SMART" id="SM01058">
    <property type="entry name" value="CarD_TRCF"/>
    <property type="match status" value="1"/>
</dbReference>
<evidence type="ECO:0000259" key="10">
    <source>
        <dbReference type="PROSITE" id="PS51192"/>
    </source>
</evidence>
<dbReference type="PROSITE" id="PS51192">
    <property type="entry name" value="HELICASE_ATP_BIND_1"/>
    <property type="match status" value="1"/>
</dbReference>
<dbReference type="EMBL" id="QUQO01000002">
    <property type="protein sequence ID" value="RFB01562.1"/>
    <property type="molecule type" value="Genomic_DNA"/>
</dbReference>
<dbReference type="InterPro" id="IPR036101">
    <property type="entry name" value="CarD-like/TRCF_RID_sf"/>
</dbReference>
<evidence type="ECO:0000259" key="11">
    <source>
        <dbReference type="PROSITE" id="PS51194"/>
    </source>
</evidence>
<keyword evidence="6 9" id="KW-0067">ATP-binding</keyword>
<dbReference type="Pfam" id="PF17757">
    <property type="entry name" value="UvrB_inter"/>
    <property type="match status" value="1"/>
</dbReference>
<dbReference type="GO" id="GO:0005737">
    <property type="term" value="C:cytoplasm"/>
    <property type="evidence" value="ECO:0007669"/>
    <property type="project" value="UniProtKB-SubCell"/>
</dbReference>
<dbReference type="InterPro" id="IPR047112">
    <property type="entry name" value="RecG/Mfd"/>
</dbReference>
<evidence type="ECO:0000313" key="12">
    <source>
        <dbReference type="EMBL" id="RFB01562.1"/>
    </source>
</evidence>
<dbReference type="Gene3D" id="3.40.50.300">
    <property type="entry name" value="P-loop containing nucleotide triphosphate hydrolases"/>
    <property type="match status" value="2"/>
</dbReference>
<dbReference type="SUPFAM" id="SSF141259">
    <property type="entry name" value="CarD-like"/>
    <property type="match status" value="1"/>
</dbReference>
<dbReference type="AlphaFoldDB" id="A0A371R7Y8"/>
<keyword evidence="5" id="KW-0347">Helicase</keyword>
<keyword evidence="2 9" id="KW-0547">Nucleotide-binding</keyword>
<dbReference type="InParanoid" id="A0A371R7Y8"/>
<dbReference type="FunCoup" id="A0A371R7Y8">
    <property type="interactions" value="451"/>
</dbReference>
<dbReference type="SMART" id="SM00982">
    <property type="entry name" value="TRCF"/>
    <property type="match status" value="1"/>
</dbReference>
<dbReference type="HAMAP" id="MF_00969">
    <property type="entry name" value="TRCF"/>
    <property type="match status" value="1"/>
</dbReference>
<protein>
    <recommendedName>
        <fullName evidence="9">Transcription-repair-coupling factor</fullName>
        <shortName evidence="9">TRCF</shortName>
        <ecNumber evidence="9">3.6.4.-</ecNumber>
    </recommendedName>
</protein>
<keyword evidence="4 9" id="KW-0378">Hydrolase</keyword>
<dbReference type="GO" id="GO:0000716">
    <property type="term" value="P:transcription-coupled nucleotide-excision repair, DNA damage recognition"/>
    <property type="evidence" value="ECO:0007669"/>
    <property type="project" value="UniProtKB-UniRule"/>
</dbReference>
<reference evidence="12 13" key="1">
    <citation type="submission" date="2018-08" db="EMBL/GenBank/DDBJ databases">
        <title>Parvularcula sp. SM1705, isolated from surface water of the South Sea China.</title>
        <authorList>
            <person name="Sun L."/>
        </authorList>
    </citation>
    <scope>NUCLEOTIDE SEQUENCE [LARGE SCALE GENOMIC DNA]</scope>
    <source>
        <strain evidence="12 13">SM1705</strain>
    </source>
</reference>
<gene>
    <name evidence="9 12" type="primary">mfd</name>
    <name evidence="12" type="ORF">DX908_14875</name>
</gene>
<dbReference type="SUPFAM" id="SSF52540">
    <property type="entry name" value="P-loop containing nucleoside triphosphate hydrolases"/>
    <property type="match status" value="4"/>
</dbReference>
<dbReference type="InterPro" id="IPR041471">
    <property type="entry name" value="UvrB_inter"/>
</dbReference>
<keyword evidence="8 9" id="KW-0234">DNA repair</keyword>
<dbReference type="OrthoDB" id="9804325at2"/>
<comment type="similarity">
    <text evidence="9">In the C-terminal section; belongs to the helicase family. RecG subfamily.</text>
</comment>
<evidence type="ECO:0000256" key="3">
    <source>
        <dbReference type="ARBA" id="ARBA00022763"/>
    </source>
</evidence>
<dbReference type="CDD" id="cd17991">
    <property type="entry name" value="DEXHc_TRCF"/>
    <property type="match status" value="1"/>
</dbReference>
<dbReference type="InterPro" id="IPR003711">
    <property type="entry name" value="CarD-like/TRCF_RID"/>
</dbReference>
<dbReference type="InterPro" id="IPR037235">
    <property type="entry name" value="TRCF-like_C_D7"/>
</dbReference>
<dbReference type="InterPro" id="IPR004576">
    <property type="entry name" value="Mfd"/>
</dbReference>